<keyword evidence="8" id="KW-0010">Activator</keyword>
<dbReference type="SUPFAM" id="SSF48403">
    <property type="entry name" value="Ankyrin repeat"/>
    <property type="match status" value="1"/>
</dbReference>
<evidence type="ECO:0000256" key="1">
    <source>
        <dbReference type="ARBA" id="ARBA00004123"/>
    </source>
</evidence>
<feature type="region of interest" description="Disordered" evidence="13">
    <location>
        <begin position="563"/>
        <end position="598"/>
    </location>
</feature>
<reference evidence="16" key="1">
    <citation type="submission" date="2025-08" db="UniProtKB">
        <authorList>
            <consortium name="RefSeq"/>
        </authorList>
    </citation>
    <scope>IDENTIFICATION</scope>
    <source>
        <tissue evidence="16">Muscle</tissue>
    </source>
</reference>
<keyword evidence="11" id="KW-1053">Target membrane</keyword>
<evidence type="ECO:0000256" key="10">
    <source>
        <dbReference type="ARBA" id="ARBA00023242"/>
    </source>
</evidence>
<dbReference type="GeneID" id="106463921"/>
<feature type="region of interest" description="Disordered" evidence="13">
    <location>
        <begin position="292"/>
        <end position="319"/>
    </location>
</feature>
<evidence type="ECO:0000256" key="8">
    <source>
        <dbReference type="ARBA" id="ARBA00023159"/>
    </source>
</evidence>
<organism evidence="15 16">
    <name type="scientific">Limulus polyphemus</name>
    <name type="common">Atlantic horseshoe crab</name>
    <dbReference type="NCBI Taxonomy" id="6850"/>
    <lineage>
        <taxon>Eukaryota</taxon>
        <taxon>Metazoa</taxon>
        <taxon>Ecdysozoa</taxon>
        <taxon>Arthropoda</taxon>
        <taxon>Chelicerata</taxon>
        <taxon>Merostomata</taxon>
        <taxon>Xiphosura</taxon>
        <taxon>Limulidae</taxon>
        <taxon>Limulus</taxon>
    </lineage>
</organism>
<keyword evidence="10" id="KW-0539">Nucleus</keyword>
<dbReference type="CDD" id="cd00102">
    <property type="entry name" value="IPT"/>
    <property type="match status" value="1"/>
</dbReference>
<dbReference type="RefSeq" id="XP_022247268.1">
    <property type="nucleotide sequence ID" value="XM_022391560.1"/>
</dbReference>
<dbReference type="InterPro" id="IPR013783">
    <property type="entry name" value="Ig-like_fold"/>
</dbReference>
<dbReference type="SMART" id="SM01076">
    <property type="entry name" value="CG-1"/>
    <property type="match status" value="1"/>
</dbReference>
<evidence type="ECO:0000313" key="15">
    <source>
        <dbReference type="Proteomes" id="UP000694941"/>
    </source>
</evidence>
<feature type="compositionally biased region" description="Polar residues" evidence="13">
    <location>
        <begin position="299"/>
        <end position="319"/>
    </location>
</feature>
<dbReference type="PROSITE" id="PS51437">
    <property type="entry name" value="CG_1"/>
    <property type="match status" value="1"/>
</dbReference>
<keyword evidence="9" id="KW-0804">Transcription</keyword>
<dbReference type="InterPro" id="IPR002909">
    <property type="entry name" value="IPT_dom"/>
</dbReference>
<dbReference type="SUPFAM" id="SSF52540">
    <property type="entry name" value="P-loop containing nucleoside triphosphate hydrolases"/>
    <property type="match status" value="1"/>
</dbReference>
<feature type="compositionally biased region" description="Low complexity" evidence="13">
    <location>
        <begin position="574"/>
        <end position="593"/>
    </location>
</feature>
<dbReference type="Proteomes" id="UP000694941">
    <property type="component" value="Unplaced"/>
</dbReference>
<evidence type="ECO:0000256" key="2">
    <source>
        <dbReference type="ARBA" id="ARBA00004175"/>
    </source>
</evidence>
<protein>
    <submittedName>
        <fullName evidence="16">LOW QUALITY PROTEIN: calmodulin-binding transcription activator 2-like</fullName>
    </submittedName>
</protein>
<dbReference type="InterPro" id="IPR005559">
    <property type="entry name" value="CG-1_dom"/>
</dbReference>
<dbReference type="Pfam" id="PF03859">
    <property type="entry name" value="CG-1"/>
    <property type="match status" value="1"/>
</dbReference>
<evidence type="ECO:0000256" key="9">
    <source>
        <dbReference type="ARBA" id="ARBA00023163"/>
    </source>
</evidence>
<evidence type="ECO:0000256" key="13">
    <source>
        <dbReference type="SAM" id="MobiDB-lite"/>
    </source>
</evidence>
<dbReference type="Pfam" id="PF01833">
    <property type="entry name" value="TIG"/>
    <property type="match status" value="1"/>
</dbReference>
<dbReference type="InterPro" id="IPR027417">
    <property type="entry name" value="P-loop_NTPase"/>
</dbReference>
<dbReference type="SUPFAM" id="SSF81296">
    <property type="entry name" value="E set domains"/>
    <property type="match status" value="1"/>
</dbReference>
<evidence type="ECO:0000313" key="16">
    <source>
        <dbReference type="RefSeq" id="XP_022247268.1"/>
    </source>
</evidence>
<evidence type="ECO:0000256" key="6">
    <source>
        <dbReference type="ARBA" id="ARBA00023028"/>
    </source>
</evidence>
<dbReference type="PANTHER" id="PTHR23335">
    <property type="entry name" value="CALMODULIN-BINDING TRANSCRIPTION ACTIVATOR CAMTA"/>
    <property type="match status" value="1"/>
</dbReference>
<keyword evidence="6" id="KW-0638">Presynaptic neurotoxin</keyword>
<dbReference type="Gene3D" id="1.20.5.190">
    <property type="match status" value="1"/>
</dbReference>
<comment type="subcellular location">
    <subcellularLocation>
        <location evidence="1">Nucleus</location>
    </subcellularLocation>
    <subcellularLocation>
        <location evidence="2">Target cell membrane</location>
    </subcellularLocation>
</comment>
<proteinExistence type="inferred from homology"/>
<dbReference type="InterPro" id="IPR014756">
    <property type="entry name" value="Ig_E-set"/>
</dbReference>
<evidence type="ECO:0000256" key="5">
    <source>
        <dbReference type="ARBA" id="ARBA00022537"/>
    </source>
</evidence>
<keyword evidence="7" id="KW-0040">ANK repeat</keyword>
<evidence type="ECO:0000259" key="14">
    <source>
        <dbReference type="PROSITE" id="PS51437"/>
    </source>
</evidence>
<dbReference type="PANTHER" id="PTHR23335:SF1">
    <property type="entry name" value="CALMODULIN-BINDING TRANSCRIPTION ACTIVATOR, ISOFORM F"/>
    <property type="match status" value="1"/>
</dbReference>
<comment type="similarity">
    <text evidence="3">Belongs to the CAMTA family.</text>
</comment>
<sequence length="1406" mass="157491">MTPVFEEWEKSGGVYFTTCVPMVDTDRGRPKLPFSLETIPKVDHFSCQRHRWNTNEEIAAILISFERHDDWLSKEVKIRPKSGSMLLYSRKRVRYRRDGYCWKKRRDGKTTREDHMKLKVQGAECIYGCYVHSAILPTFHRRCYWLLQNPDIVLVHYLNVPYSDDNKILISPSLSYCADKKEWTKDELIVQLRPMFYNKNELDLNNELEISQTTETIEAIVQQLMEKHQPKMTVRTHECDTTTPFNSTVARKSVTVGHKKCSHNLHQIISPKAQAAASAVSTATATTVSTVAAQTSVSKTPSPKNSDQYQSNNNNGSIFTRSHKQNEVILAAPQVPDGTPQEASTYPVCSSINTNTTSLILNLSQLQTGGGLLILNSAASAADMGLNSTSLTPITLLCGQNTSTSFITPEKSTGALDSDSMETSGPVSTLHKHMNFGNESHPIKSDMSIKSGDFDFSSSVSHEKDPNLSQALHDFTLDSDGSLALLQDLQNETSPNLFYSSSSLFSDNSSPVSIKREPINHPEVVVDLNPMDFIDNDLSTPDDEVFNLDTFYMLTDLPNLEDLHSDLEPGTEIGGSSSTTSFASSTATSVSKSNHQNSQTFQSTTQHITDYCPHWSFTEGRVKVLITGPWNSTHSSYTAMFDGISVPTTLVQNGVLRCFCPAHEAGVVTLQVNNQGLIVSNSVMFEYCQRSMINAINDEQDQFGVDESILKFSLLERMEMIEKRMSFKPQELSVHPEGIFTQDCIGKQRSFEDRLVVLCQRLLGGTWIQGSDTIVLETTFRPDLTLLHLAAALGYSRLIHTLLQWRAGNPSLILESEVDALSRDKNNCTPLLWACAKGCKEVALFLYQWNALAVKIQDDPLTFAHQRGHQELAKQIKHLEETQNSQDRKSRYSPKYLSLMEGNLESSNFDFSACPTPSEISSNTNLRTTSCSNLSLPILNPIPNVKTIRRNEQSNTCNMLLNNQSSSNENVYPRMTISDGLSKPAINKMEVCRTSFLSQIDQSLSLPLPSCPNVFTSRTGERGCISSPGLIDIDKDCNSQGLTVAKRKSISSYQQRISKYDLNMDDENNHVLSLAEKIIAAMPDHIKSSSESISGGLEGLIEIGYEEMLQTEREQLHENCSSQDKPPLELCAMNESPHSLLNEEFSFALSDHNYRCWGHSTPHSSISPNSSSLQSPSSFTIESCSSSPITADFCEFLEASGKIMDNDFSSLTLSDKEQRELYEAAKVIQKAYHSYKGHQCKEDEKEKIAAILIQSYYHKYKQYLYYKQMTRAAQVIQTQYRNYCKYKQLKKSQENQISAGSGPTNIGHYRTLNPSFHSEEGYNKCYSSNHGRAPTSIFKHTYSQRRRHQAARKIQQFMRQSKNNVSDLLSGRVITETVCLSFRKKDITGLNNRPAATAPKISGTAL</sequence>
<evidence type="ECO:0000256" key="12">
    <source>
        <dbReference type="ARBA" id="ARBA00029480"/>
    </source>
</evidence>
<evidence type="ECO:0000256" key="11">
    <source>
        <dbReference type="ARBA" id="ARBA00023298"/>
    </source>
</evidence>
<evidence type="ECO:0000256" key="7">
    <source>
        <dbReference type="ARBA" id="ARBA00023043"/>
    </source>
</evidence>
<evidence type="ECO:0000256" key="3">
    <source>
        <dbReference type="ARBA" id="ARBA00008267"/>
    </source>
</evidence>
<gene>
    <name evidence="16" type="primary">LOC106463921</name>
</gene>
<evidence type="ECO:0000256" key="4">
    <source>
        <dbReference type="ARBA" id="ARBA00022483"/>
    </source>
</evidence>
<keyword evidence="6" id="KW-0528">Neurotoxin</keyword>
<keyword evidence="4" id="KW-0268">Exocytosis</keyword>
<keyword evidence="15" id="KW-1185">Reference proteome</keyword>
<dbReference type="InterPro" id="IPR036770">
    <property type="entry name" value="Ankyrin_rpt-contain_sf"/>
</dbReference>
<keyword evidence="11" id="KW-0472">Membrane</keyword>
<name>A0ABM1SUG2_LIMPO</name>
<feature type="domain" description="CG-1" evidence="14">
    <location>
        <begin position="41"/>
        <end position="166"/>
    </location>
</feature>
<dbReference type="Gene3D" id="1.25.40.20">
    <property type="entry name" value="Ankyrin repeat-containing domain"/>
    <property type="match status" value="1"/>
</dbReference>
<keyword evidence="5" id="KW-1052">Target cell membrane</keyword>
<comment type="subunit">
    <text evidence="12">May interact with calmodulin.</text>
</comment>
<accession>A0ABM1SUG2</accession>
<keyword evidence="6" id="KW-0800">Toxin</keyword>
<dbReference type="Gene3D" id="2.60.40.10">
    <property type="entry name" value="Immunoglobulins"/>
    <property type="match status" value="1"/>
</dbReference>